<keyword evidence="3 5" id="KW-0378">Hydrolase</keyword>
<dbReference type="SMART" id="SM00640">
    <property type="entry name" value="Glyco_32"/>
    <property type="match status" value="1"/>
</dbReference>
<dbReference type="CDD" id="cd08996">
    <property type="entry name" value="GH32_FFase"/>
    <property type="match status" value="1"/>
</dbReference>
<dbReference type="Pfam" id="PF00251">
    <property type="entry name" value="Glyco_hydro_32N"/>
    <property type="match status" value="1"/>
</dbReference>
<dbReference type="Gene3D" id="2.115.10.20">
    <property type="entry name" value="Glycosyl hydrolase domain, family 43"/>
    <property type="match status" value="1"/>
</dbReference>
<evidence type="ECO:0000313" key="9">
    <source>
        <dbReference type="Proteomes" id="UP000193334"/>
    </source>
</evidence>
<dbReference type="InterPro" id="IPR013189">
    <property type="entry name" value="Glyco_hydro_32_C"/>
</dbReference>
<dbReference type="KEGG" id="pbp:STSP1_01014"/>
<dbReference type="Gene3D" id="2.60.120.560">
    <property type="entry name" value="Exo-inulinase, domain 1"/>
    <property type="match status" value="1"/>
</dbReference>
<dbReference type="SUPFAM" id="SSF75005">
    <property type="entry name" value="Arabinanase/levansucrase/invertase"/>
    <property type="match status" value="1"/>
</dbReference>
<evidence type="ECO:0000259" key="7">
    <source>
        <dbReference type="Pfam" id="PF08244"/>
    </source>
</evidence>
<proteinExistence type="inferred from homology"/>
<dbReference type="Pfam" id="PF08244">
    <property type="entry name" value="Glyco_hydro_32C"/>
    <property type="match status" value="1"/>
</dbReference>
<dbReference type="Pfam" id="PF13385">
    <property type="entry name" value="Laminin_G_3"/>
    <property type="match status" value="1"/>
</dbReference>
<dbReference type="RefSeq" id="WP_085755316.1">
    <property type="nucleotide sequence ID" value="NZ_CP021023.1"/>
</dbReference>
<evidence type="ECO:0000259" key="6">
    <source>
        <dbReference type="Pfam" id="PF00251"/>
    </source>
</evidence>
<reference evidence="9" key="1">
    <citation type="submission" date="2017-04" db="EMBL/GenBank/DDBJ databases">
        <title>Comparative genomics and description of representatives of a novel lineage of planctomycetes thriving in anoxic sediments.</title>
        <authorList>
            <person name="Spring S."/>
            <person name="Bunk B."/>
            <person name="Sproer C."/>
        </authorList>
    </citation>
    <scope>NUCLEOTIDE SEQUENCE [LARGE SCALE GENOMIC DNA]</scope>
    <source>
        <strain evidence="9">ST-PulAB-D4</strain>
    </source>
</reference>
<evidence type="ECO:0000256" key="1">
    <source>
        <dbReference type="ARBA" id="ARBA00009902"/>
    </source>
</evidence>
<dbReference type="AlphaFoldDB" id="A0A1W6LLJ1"/>
<dbReference type="PANTHER" id="PTHR43101">
    <property type="entry name" value="BETA-FRUCTOSIDASE"/>
    <property type="match status" value="1"/>
</dbReference>
<dbReference type="InterPro" id="IPR051214">
    <property type="entry name" value="GH32_Enzymes"/>
</dbReference>
<dbReference type="InterPro" id="IPR023296">
    <property type="entry name" value="Glyco_hydro_beta-prop_sf"/>
</dbReference>
<feature type="domain" description="Glycosyl hydrolase family 32 N-terminal" evidence="6">
    <location>
        <begin position="288"/>
        <end position="610"/>
    </location>
</feature>
<evidence type="ECO:0000256" key="2">
    <source>
        <dbReference type="ARBA" id="ARBA00012758"/>
    </source>
</evidence>
<dbReference type="Proteomes" id="UP000193334">
    <property type="component" value="Chromosome"/>
</dbReference>
<dbReference type="InterPro" id="IPR001362">
    <property type="entry name" value="Glyco_hydro_32"/>
</dbReference>
<dbReference type="GO" id="GO:0005975">
    <property type="term" value="P:carbohydrate metabolic process"/>
    <property type="evidence" value="ECO:0007669"/>
    <property type="project" value="InterPro"/>
</dbReference>
<evidence type="ECO:0000256" key="5">
    <source>
        <dbReference type="RuleBase" id="RU362110"/>
    </source>
</evidence>
<evidence type="ECO:0000313" key="8">
    <source>
        <dbReference type="EMBL" id="ARN56627.1"/>
    </source>
</evidence>
<dbReference type="EC" id="3.2.1.26" evidence="2"/>
<name>A0A1W6LLJ1_9BACT</name>
<dbReference type="Gene3D" id="2.60.120.200">
    <property type="match status" value="1"/>
</dbReference>
<feature type="domain" description="Glycosyl hydrolase family 32 C-terminal" evidence="7">
    <location>
        <begin position="613"/>
        <end position="765"/>
    </location>
</feature>
<sequence>MLKCSTLKLFPCIALAFLLAVFSVRGKVLAYESSESEGKITDKTLVVWSSPSTLSQRGGSALTINDITIDRFDGIVFAELNPKVWMPGSNNHSRTHQEQQGWKKETADPNEFVQIAIVYEGKEVTVYRNSEHYASYTMSGEPYTFTDNNTAILMGPRHIGIDDYFKGRIKDARIYDKPLNKATIASMKPGKSTDIKPWAWWDFSNTGTYEKTGRFNSVQLLGGAKVKDGALVLLDDGAKMFATIENDSFVPIPSNWSKEDPMVPEPVVRSSRLLREKLLSDPYRPGYHFCPPEGNGMPGDANGCFFANGRYHLMYLYERAGVGFSWGHISSLDLVHWRHHPDSIGPGNGDLGCFSGGGFVDDNGVAYLSYWMLWGAKGIGIAKSDDRHYSNWEKLKSNPVIQSTEWGITEKTKNSGDKIIYGSADPSNIWKKDGKYYMVTGNLLVLKKYGLKPDSPEDMKGDRVYLFESEDLKDWKYKGIFYERNPEWTCDDEDNMCPSFLPLPSSPVGGKPSGKYLLLFISHNKGCQYYIGDYDKKNDQFIPTNHGRMTWVDNDYFAPEALIDDQGRQIMWAWLKDNPEDEYKRKGWSGVYGLPRSLWVSDDGTLRMRPVKELQKLRYNEKKWSNISLSSGKTKKLKGVVGDSCELEIVFNNITSDQIGVKVRKSPNGEEETLLYYDRNKKELVFDPTESGIDGWLNIERAPLELKRDEKLKLRVFVDKSVIEIYANDRQAICRRVYPGRSDSLGVELFSKGGKAKIESVKAWEMMPSNPY</sequence>
<dbReference type="InterPro" id="IPR013320">
    <property type="entry name" value="ConA-like_dom_sf"/>
</dbReference>
<organism evidence="8 9">
    <name type="scientific">Sedimentisphaera salicampi</name>
    <dbReference type="NCBI Taxonomy" id="1941349"/>
    <lineage>
        <taxon>Bacteria</taxon>
        <taxon>Pseudomonadati</taxon>
        <taxon>Planctomycetota</taxon>
        <taxon>Phycisphaerae</taxon>
        <taxon>Sedimentisphaerales</taxon>
        <taxon>Sedimentisphaeraceae</taxon>
        <taxon>Sedimentisphaera</taxon>
    </lineage>
</organism>
<evidence type="ECO:0000256" key="4">
    <source>
        <dbReference type="ARBA" id="ARBA00023295"/>
    </source>
</evidence>
<dbReference type="PANTHER" id="PTHR43101:SF1">
    <property type="entry name" value="BETA-FRUCTOSIDASE"/>
    <property type="match status" value="1"/>
</dbReference>
<accession>A0A1W6LLJ1</accession>
<dbReference type="GO" id="GO:0004564">
    <property type="term" value="F:beta-fructofuranosidase activity"/>
    <property type="evidence" value="ECO:0007669"/>
    <property type="project" value="UniProtKB-EC"/>
</dbReference>
<dbReference type="EMBL" id="CP021023">
    <property type="protein sequence ID" value="ARN56627.1"/>
    <property type="molecule type" value="Genomic_DNA"/>
</dbReference>
<keyword evidence="4 5" id="KW-0326">Glycosidase</keyword>
<dbReference type="InterPro" id="IPR013148">
    <property type="entry name" value="Glyco_hydro_32_N"/>
</dbReference>
<gene>
    <name evidence="8" type="primary">sacA_2</name>
    <name evidence="8" type="ORF">STSP1_01014</name>
</gene>
<evidence type="ECO:0000256" key="3">
    <source>
        <dbReference type="ARBA" id="ARBA00022801"/>
    </source>
</evidence>
<keyword evidence="9" id="KW-1185">Reference proteome</keyword>
<comment type="similarity">
    <text evidence="1 5">Belongs to the glycosyl hydrolase 32 family.</text>
</comment>
<protein>
    <recommendedName>
        <fullName evidence="2">beta-fructofuranosidase</fullName>
        <ecNumber evidence="2">3.2.1.26</ecNumber>
    </recommendedName>
</protein>
<dbReference type="SUPFAM" id="SSF49899">
    <property type="entry name" value="Concanavalin A-like lectins/glucanases"/>
    <property type="match status" value="2"/>
</dbReference>
<dbReference type="STRING" id="1941349.STSP1_01014"/>